<keyword evidence="15" id="KW-1185">Reference proteome</keyword>
<dbReference type="GO" id="GO:0006749">
    <property type="term" value="P:glutathione metabolic process"/>
    <property type="evidence" value="ECO:0007669"/>
    <property type="project" value="InterPro"/>
</dbReference>
<dbReference type="Proteomes" id="UP000244948">
    <property type="component" value="Unassembled WGS sequence"/>
</dbReference>
<evidence type="ECO:0000259" key="13">
    <source>
        <dbReference type="Pfam" id="PF07992"/>
    </source>
</evidence>
<comment type="caution">
    <text evidence="14">The sequence shown here is derived from an EMBL/GenBank/DDBJ whole genome shotgun (WGS) entry which is preliminary data.</text>
</comment>
<dbReference type="GO" id="GO:0005829">
    <property type="term" value="C:cytosol"/>
    <property type="evidence" value="ECO:0007669"/>
    <property type="project" value="TreeGrafter"/>
</dbReference>
<evidence type="ECO:0000256" key="10">
    <source>
        <dbReference type="PIRSR" id="PIRSR000350-4"/>
    </source>
</evidence>
<dbReference type="InterPro" id="IPR016156">
    <property type="entry name" value="FAD/NAD-linked_Rdtase_dimer_sf"/>
</dbReference>
<keyword evidence="5 11" id="KW-0560">Oxidoreductase</keyword>
<dbReference type="NCBIfam" id="TIGR01421">
    <property type="entry name" value="gluta_reduc_1"/>
    <property type="match status" value="1"/>
</dbReference>
<name>A0A2U2AP25_9GAMM</name>
<accession>A0A2U2AP25</accession>
<dbReference type="Pfam" id="PF02852">
    <property type="entry name" value="Pyr_redox_dim"/>
    <property type="match status" value="1"/>
</dbReference>
<dbReference type="FunFam" id="3.50.50.60:FF:000235">
    <property type="entry name" value="Glutathione reductase"/>
    <property type="match status" value="1"/>
</dbReference>
<feature type="domain" description="FAD/NAD(P)-binding" evidence="13">
    <location>
        <begin position="5"/>
        <end position="319"/>
    </location>
</feature>
<evidence type="ECO:0000259" key="12">
    <source>
        <dbReference type="Pfam" id="PF02852"/>
    </source>
</evidence>
<organism evidence="14 15">
    <name type="scientific">Ignatzschineria indica</name>
    <dbReference type="NCBI Taxonomy" id="472583"/>
    <lineage>
        <taxon>Bacteria</taxon>
        <taxon>Pseudomonadati</taxon>
        <taxon>Pseudomonadota</taxon>
        <taxon>Gammaproteobacteria</taxon>
        <taxon>Cardiobacteriales</taxon>
        <taxon>Ignatzschineriaceae</taxon>
        <taxon>Ignatzschineria</taxon>
    </lineage>
</organism>
<reference evidence="14 15" key="1">
    <citation type="journal article" date="2018" name="Genome Announc.">
        <title>Ignatzschineria cameli sp. nov., isolated from necrotic foot tissue of dromedaries (Camelus dromedarius) and associated maggots (Wohlfahrtia species) in Dubai.</title>
        <authorList>
            <person name="Tsang C.C."/>
            <person name="Tang J.Y."/>
            <person name="Fong J.Y."/>
            <person name="Kinne J."/>
            <person name="Lee H.H."/>
            <person name="Joseph M."/>
            <person name="Jose S."/>
            <person name="Schuster R.K."/>
            <person name="Tang Y."/>
            <person name="Sivakumar S."/>
            <person name="Chen J.H."/>
            <person name="Teng J.L."/>
            <person name="Lau S.K."/>
            <person name="Wernery U."/>
            <person name="Woo P.C."/>
        </authorList>
    </citation>
    <scope>NUCLEOTIDE SEQUENCE [LARGE SCALE GENOMIC DNA]</scope>
    <source>
        <strain evidence="14 15">KCTC 22643</strain>
    </source>
</reference>
<evidence type="ECO:0000256" key="1">
    <source>
        <dbReference type="ARBA" id="ARBA00007532"/>
    </source>
</evidence>
<dbReference type="InterPro" id="IPR012999">
    <property type="entry name" value="Pyr_OxRdtase_I_AS"/>
</dbReference>
<evidence type="ECO:0000256" key="2">
    <source>
        <dbReference type="ARBA" id="ARBA00011738"/>
    </source>
</evidence>
<dbReference type="Gene3D" id="3.30.390.30">
    <property type="match status" value="1"/>
</dbReference>
<evidence type="ECO:0000256" key="6">
    <source>
        <dbReference type="ARBA" id="ARBA00023157"/>
    </source>
</evidence>
<feature type="binding site" evidence="9">
    <location>
        <position position="303"/>
    </location>
    <ligand>
        <name>FAD</name>
        <dbReference type="ChEBI" id="CHEBI:57692"/>
    </ligand>
</feature>
<keyword evidence="9" id="KW-0547">Nucleotide-binding</keyword>
<feature type="binding site" evidence="9">
    <location>
        <position position="51"/>
    </location>
    <ligand>
        <name>FAD</name>
        <dbReference type="ChEBI" id="CHEBI:57692"/>
    </ligand>
</feature>
<evidence type="ECO:0000256" key="3">
    <source>
        <dbReference type="ARBA" id="ARBA00022630"/>
    </source>
</evidence>
<keyword evidence="9" id="KW-0520">NAD</keyword>
<dbReference type="PRINTS" id="PR00411">
    <property type="entry name" value="PNDRDTASEI"/>
</dbReference>
<keyword evidence="6" id="KW-1015">Disulfide bond</keyword>
<evidence type="ECO:0000313" key="14">
    <source>
        <dbReference type="EMBL" id="PWD84952.1"/>
    </source>
</evidence>
<dbReference type="PANTHER" id="PTHR42737:SF2">
    <property type="entry name" value="GLUTATHIONE REDUCTASE"/>
    <property type="match status" value="1"/>
</dbReference>
<dbReference type="EMBL" id="QEWR01000002">
    <property type="protein sequence ID" value="PWD84952.1"/>
    <property type="molecule type" value="Genomic_DNA"/>
</dbReference>
<dbReference type="InterPro" id="IPR004099">
    <property type="entry name" value="Pyr_nucl-diS_OxRdtase_dimer"/>
</dbReference>
<dbReference type="GO" id="GO:0050660">
    <property type="term" value="F:flavin adenine dinucleotide binding"/>
    <property type="evidence" value="ECO:0007669"/>
    <property type="project" value="InterPro"/>
</dbReference>
<proteinExistence type="inferred from homology"/>
<feature type="binding site" evidence="9">
    <location>
        <position position="262"/>
    </location>
    <ligand>
        <name>NAD(+)</name>
        <dbReference type="ChEBI" id="CHEBI:57540"/>
    </ligand>
</feature>
<dbReference type="Pfam" id="PF07992">
    <property type="entry name" value="Pyr_redox_2"/>
    <property type="match status" value="1"/>
</dbReference>
<evidence type="ECO:0000256" key="11">
    <source>
        <dbReference type="RuleBase" id="RU003691"/>
    </source>
</evidence>
<dbReference type="GO" id="GO:0034599">
    <property type="term" value="P:cellular response to oxidative stress"/>
    <property type="evidence" value="ECO:0007669"/>
    <property type="project" value="TreeGrafter"/>
</dbReference>
<dbReference type="RefSeq" id="WP_109236041.1">
    <property type="nucleotide sequence ID" value="NZ_BMXZ01000001.1"/>
</dbReference>
<comment type="cofactor">
    <cofactor evidence="9">
        <name>FAD</name>
        <dbReference type="ChEBI" id="CHEBI:57692"/>
    </cofactor>
    <text evidence="9">Binds 1 FAD per subunit.</text>
</comment>
<keyword evidence="7 11" id="KW-0676">Redox-active center</keyword>
<dbReference type="AlphaFoldDB" id="A0A2U2AP25"/>
<dbReference type="InterPro" id="IPR036188">
    <property type="entry name" value="FAD/NAD-bd_sf"/>
</dbReference>
<dbReference type="GO" id="GO:0050661">
    <property type="term" value="F:NADP binding"/>
    <property type="evidence" value="ECO:0007669"/>
    <property type="project" value="InterPro"/>
</dbReference>
<sequence>MTKRYDAIVIGGGSGGLSYAERAASYGVKCLLIEKDKLGGTCVNVGCVPKKVMWNAANIAHMFDDAKGYGFTFGEPQFSWSHLKEKRDQYIKNIVTWYNNSYMPDAGVDVIHGAAKFVDNKTVEVNGEHFTADKIVISTGGYPLVPETEGAEYGITSDQFFDLEEAPKRVVVVGAGYIAVELAQLLSALGSKVDLLCRGEMVLRHFDSYVTEHLKEVLEGDENLTLHTHSNVQRVEKRADGSLVVVTEKESIETDLLVWAIGRGYNTHNIGLENTDLKVNADGTISVNKYQESEVPGIYVLGDIIGGKFQLTPVAIAAGRRLADRLHNGMEGRHLEYKDIPSIVFSHPPIGTTGLTEKEAAAEYGEDAVKCYTASFTSMYSNFSTKPVKTAMKMVTVGEDEKIVGIHLIGPTVDEMLQGFAVAVKMGAHKRDFDDTVALHPTAAEELVTMR</sequence>
<dbReference type="Gene3D" id="3.50.50.60">
    <property type="entry name" value="FAD/NAD(P)-binding domain"/>
    <property type="match status" value="2"/>
</dbReference>
<dbReference type="InterPro" id="IPR046952">
    <property type="entry name" value="GSHR/TRXR-like"/>
</dbReference>
<feature type="binding site" evidence="9">
    <location>
        <begin position="174"/>
        <end position="181"/>
    </location>
    <ligand>
        <name>NAD(+)</name>
        <dbReference type="ChEBI" id="CHEBI:57540"/>
    </ligand>
</feature>
<evidence type="ECO:0000256" key="5">
    <source>
        <dbReference type="ARBA" id="ARBA00023002"/>
    </source>
</evidence>
<feature type="domain" description="Pyridine nucleotide-disulphide oxidoreductase dimerisation" evidence="12">
    <location>
        <begin position="340"/>
        <end position="450"/>
    </location>
</feature>
<protein>
    <submittedName>
        <fullName evidence="14">Glutathione-disulfide reductase</fullName>
    </submittedName>
</protein>
<dbReference type="SUPFAM" id="SSF51905">
    <property type="entry name" value="FAD/NAD(P)-binding domain"/>
    <property type="match status" value="1"/>
</dbReference>
<evidence type="ECO:0000313" key="15">
    <source>
        <dbReference type="Proteomes" id="UP000244948"/>
    </source>
</evidence>
<comment type="subunit">
    <text evidence="2">Homodimer.</text>
</comment>
<keyword evidence="4 9" id="KW-0274">FAD</keyword>
<evidence type="ECO:0000256" key="7">
    <source>
        <dbReference type="ARBA" id="ARBA00023284"/>
    </source>
</evidence>
<dbReference type="PRINTS" id="PR00368">
    <property type="entry name" value="FADPNR"/>
</dbReference>
<evidence type="ECO:0000256" key="9">
    <source>
        <dbReference type="PIRSR" id="PIRSR000350-3"/>
    </source>
</evidence>
<dbReference type="InterPro" id="IPR001100">
    <property type="entry name" value="Pyr_nuc-diS_OxRdtase"/>
</dbReference>
<evidence type="ECO:0000256" key="4">
    <source>
        <dbReference type="ARBA" id="ARBA00022827"/>
    </source>
</evidence>
<dbReference type="InterPro" id="IPR023753">
    <property type="entry name" value="FAD/NAD-binding_dom"/>
</dbReference>
<dbReference type="InterPro" id="IPR006322">
    <property type="entry name" value="Glutathione_Rdtase_euk/bac"/>
</dbReference>
<dbReference type="PANTHER" id="PTHR42737">
    <property type="entry name" value="GLUTATHIONE REDUCTASE"/>
    <property type="match status" value="1"/>
</dbReference>
<dbReference type="GO" id="GO:0045454">
    <property type="term" value="P:cell redox homeostasis"/>
    <property type="evidence" value="ECO:0007669"/>
    <property type="project" value="InterPro"/>
</dbReference>
<feature type="disulfide bond" description="Redox-active" evidence="10">
    <location>
        <begin position="42"/>
        <end position="47"/>
    </location>
</feature>
<dbReference type="SUPFAM" id="SSF55424">
    <property type="entry name" value="FAD/NAD-linked reductases, dimerisation (C-terminal) domain"/>
    <property type="match status" value="1"/>
</dbReference>
<dbReference type="FunFam" id="3.30.390.30:FF:000003">
    <property type="entry name" value="Glutathione reductase"/>
    <property type="match status" value="1"/>
</dbReference>
<dbReference type="PIRSF" id="PIRSF000350">
    <property type="entry name" value="Mercury_reductase_MerA"/>
    <property type="match status" value="1"/>
</dbReference>
<dbReference type="GO" id="GO:0004362">
    <property type="term" value="F:glutathione-disulfide reductase (NADPH) activity"/>
    <property type="evidence" value="ECO:0007669"/>
    <property type="project" value="InterPro"/>
</dbReference>
<comment type="similarity">
    <text evidence="1 11">Belongs to the class-I pyridine nucleotide-disulfide oxidoreductase family.</text>
</comment>
<gene>
    <name evidence="14" type="ORF">DC082_05350</name>
</gene>
<dbReference type="PROSITE" id="PS00076">
    <property type="entry name" value="PYRIDINE_REDOX_1"/>
    <property type="match status" value="1"/>
</dbReference>
<keyword evidence="3 11" id="KW-0285">Flavoprotein</keyword>
<feature type="active site" description="Proton acceptor" evidence="8">
    <location>
        <position position="440"/>
    </location>
</feature>
<evidence type="ECO:0000256" key="8">
    <source>
        <dbReference type="PIRSR" id="PIRSR000350-2"/>
    </source>
</evidence>
<dbReference type="NCBIfam" id="NF004776">
    <property type="entry name" value="PRK06116.1"/>
    <property type="match status" value="1"/>
</dbReference>